<proteinExistence type="predicted"/>
<accession>A0A919F9J0</accession>
<evidence type="ECO:0000313" key="2">
    <source>
        <dbReference type="EMBL" id="GHH56634.1"/>
    </source>
</evidence>
<dbReference type="AlphaFoldDB" id="A0A919F9J0"/>
<evidence type="ECO:0008006" key="4">
    <source>
        <dbReference type="Google" id="ProtNLM"/>
    </source>
</evidence>
<dbReference type="RefSeq" id="WP_434029592.1">
    <property type="nucleotide sequence ID" value="NZ_BNBA01000022.1"/>
</dbReference>
<organism evidence="2 3">
    <name type="scientific">Xanthomonas boreopolis</name>
    <dbReference type="NCBI Taxonomy" id="86183"/>
    <lineage>
        <taxon>Bacteria</taxon>
        <taxon>Pseudomonadati</taxon>
        <taxon>Pseudomonadota</taxon>
        <taxon>Gammaproteobacteria</taxon>
        <taxon>Lysobacterales</taxon>
        <taxon>Lysobacteraceae</taxon>
        <taxon>Xanthomonas</taxon>
    </lineage>
</organism>
<comment type="caution">
    <text evidence="2">The sequence shown here is derived from an EMBL/GenBank/DDBJ whole genome shotgun (WGS) entry which is preliminary data.</text>
</comment>
<reference evidence="2" key="2">
    <citation type="submission" date="2020-09" db="EMBL/GenBank/DDBJ databases">
        <authorList>
            <person name="Sun Q."/>
            <person name="Ohkuma M."/>
        </authorList>
    </citation>
    <scope>NUCLEOTIDE SEQUENCE</scope>
    <source>
        <strain evidence="2">JCM 13306</strain>
    </source>
</reference>
<dbReference type="Pfam" id="PF11101">
    <property type="entry name" value="DUF2884"/>
    <property type="match status" value="1"/>
</dbReference>
<dbReference type="EMBL" id="BNBA01000022">
    <property type="protein sequence ID" value="GHH56634.1"/>
    <property type="molecule type" value="Genomic_DNA"/>
</dbReference>
<name>A0A919F9J0_9XANT</name>
<keyword evidence="3" id="KW-1185">Reference proteome</keyword>
<evidence type="ECO:0000313" key="3">
    <source>
        <dbReference type="Proteomes" id="UP000623958"/>
    </source>
</evidence>
<feature type="signal peptide" evidence="1">
    <location>
        <begin position="1"/>
        <end position="19"/>
    </location>
</feature>
<dbReference type="Proteomes" id="UP000623958">
    <property type="component" value="Unassembled WGS sequence"/>
</dbReference>
<protein>
    <recommendedName>
        <fullName evidence="4">DUF2884 family protein</fullName>
    </recommendedName>
</protein>
<feature type="chain" id="PRO_5038059804" description="DUF2884 family protein" evidence="1">
    <location>
        <begin position="20"/>
        <end position="179"/>
    </location>
</feature>
<sequence length="179" mass="18835">MKLHRLVPLLVLTVALATACNQSETARVQRKDGGHSILFRDGSLVLDADGLPSATITASGDLLIDGKAVTLTDAQRQLALDYRSQLGAIAQQGVEIGKQGALLGVQAAGDALKGVLSGDTDKIGEKVEAQADRIKEQALKICDHLDRLKAAQDALAVQVPAFKPYAHLDTDSATDCRNG</sequence>
<keyword evidence="1" id="KW-0732">Signal</keyword>
<dbReference type="PROSITE" id="PS51257">
    <property type="entry name" value="PROKAR_LIPOPROTEIN"/>
    <property type="match status" value="1"/>
</dbReference>
<gene>
    <name evidence="2" type="ORF">GCM10009090_26700</name>
</gene>
<dbReference type="InterPro" id="IPR021307">
    <property type="entry name" value="DUF2884"/>
</dbReference>
<reference evidence="2" key="1">
    <citation type="journal article" date="2014" name="Int. J. Syst. Evol. Microbiol.">
        <title>Complete genome sequence of Corynebacterium casei LMG S-19264T (=DSM 44701T), isolated from a smear-ripened cheese.</title>
        <authorList>
            <consortium name="US DOE Joint Genome Institute (JGI-PGF)"/>
            <person name="Walter F."/>
            <person name="Albersmeier A."/>
            <person name="Kalinowski J."/>
            <person name="Ruckert C."/>
        </authorList>
    </citation>
    <scope>NUCLEOTIDE SEQUENCE</scope>
    <source>
        <strain evidence="2">JCM 13306</strain>
    </source>
</reference>
<evidence type="ECO:0000256" key="1">
    <source>
        <dbReference type="SAM" id="SignalP"/>
    </source>
</evidence>